<evidence type="ECO:0000313" key="15">
    <source>
        <dbReference type="EMBL" id="TDT62829.1"/>
    </source>
</evidence>
<keyword evidence="7 11" id="KW-0665">Pyrimidine biosynthesis</keyword>
<dbReference type="InterPro" id="IPR050353">
    <property type="entry name" value="PyrK_electron_transfer"/>
</dbReference>
<evidence type="ECO:0000259" key="14">
    <source>
        <dbReference type="PROSITE" id="PS51384"/>
    </source>
</evidence>
<dbReference type="InterPro" id="IPR037117">
    <property type="entry name" value="Dihydroorotate_DH_ele_sf"/>
</dbReference>
<comment type="cofactor">
    <cofactor evidence="11 12">
        <name>FAD</name>
        <dbReference type="ChEBI" id="CHEBI:57692"/>
    </cofactor>
    <text evidence="11 12">Binds 1 FAD per subunit.</text>
</comment>
<dbReference type="Gene3D" id="2.40.30.10">
    <property type="entry name" value="Translation factors"/>
    <property type="match status" value="1"/>
</dbReference>
<dbReference type="UniPathway" id="UPA00070">
    <property type="reaction ID" value="UER00945"/>
</dbReference>
<evidence type="ECO:0000256" key="1">
    <source>
        <dbReference type="ARBA" id="ARBA00006422"/>
    </source>
</evidence>
<dbReference type="NCBIfam" id="NF000798">
    <property type="entry name" value="PRK00054.1-3"/>
    <property type="match status" value="1"/>
</dbReference>
<evidence type="ECO:0000256" key="8">
    <source>
        <dbReference type="ARBA" id="ARBA00022982"/>
    </source>
</evidence>
<comment type="cofactor">
    <cofactor evidence="13">
        <name>[2Fe-2S] cluster</name>
        <dbReference type="ChEBI" id="CHEBI:190135"/>
    </cofactor>
    <text evidence="13">Binds 1 [2Fe-2S] cluster per subunit.</text>
</comment>
<organism evidence="15 16">
    <name type="scientific">Fonticella tunisiensis</name>
    <dbReference type="NCBI Taxonomy" id="1096341"/>
    <lineage>
        <taxon>Bacteria</taxon>
        <taxon>Bacillati</taxon>
        <taxon>Bacillota</taxon>
        <taxon>Clostridia</taxon>
        <taxon>Eubacteriales</taxon>
        <taxon>Clostridiaceae</taxon>
        <taxon>Fonticella</taxon>
    </lineage>
</organism>
<feature type="binding site" evidence="11 12">
    <location>
        <begin position="50"/>
        <end position="53"/>
    </location>
    <ligand>
        <name>FAD</name>
        <dbReference type="ChEBI" id="CHEBI:57692"/>
    </ligand>
</feature>
<evidence type="ECO:0000256" key="2">
    <source>
        <dbReference type="ARBA" id="ARBA00022448"/>
    </source>
</evidence>
<keyword evidence="5 11" id="KW-0479">Metal-binding</keyword>
<keyword evidence="2 11" id="KW-0813">Transport</keyword>
<dbReference type="Pfam" id="PF10418">
    <property type="entry name" value="DHODB_Fe-S_bind"/>
    <property type="match status" value="1"/>
</dbReference>
<dbReference type="PIRSF" id="PIRSF006816">
    <property type="entry name" value="Cyc3_hyd_g"/>
    <property type="match status" value="1"/>
</dbReference>
<dbReference type="GO" id="GO:0044205">
    <property type="term" value="P:'de novo' UMP biosynthetic process"/>
    <property type="evidence" value="ECO:0007669"/>
    <property type="project" value="UniProtKB-UniRule"/>
</dbReference>
<feature type="binding site" evidence="11 13">
    <location>
        <position position="231"/>
    </location>
    <ligand>
        <name>[2Fe-2S] cluster</name>
        <dbReference type="ChEBI" id="CHEBI:190135"/>
    </ligand>
</feature>
<proteinExistence type="inferred from homology"/>
<dbReference type="RefSeq" id="WP_133627228.1">
    <property type="nucleotide sequence ID" value="NZ_SOAZ01000003.1"/>
</dbReference>
<dbReference type="OrthoDB" id="9789468at2"/>
<dbReference type="Gene3D" id="3.40.50.80">
    <property type="entry name" value="Nucleotide-binding domain of ferredoxin-NADP reductase (FNR) module"/>
    <property type="match status" value="1"/>
</dbReference>
<keyword evidence="4 11" id="KW-0001">2Fe-2S</keyword>
<dbReference type="InterPro" id="IPR039261">
    <property type="entry name" value="FNR_nucleotide-bd"/>
</dbReference>
<comment type="caution">
    <text evidence="15">The sequence shown here is derived from an EMBL/GenBank/DDBJ whole genome shotgun (WGS) entry which is preliminary data.</text>
</comment>
<evidence type="ECO:0000256" key="9">
    <source>
        <dbReference type="ARBA" id="ARBA00023004"/>
    </source>
</evidence>
<evidence type="ECO:0000256" key="5">
    <source>
        <dbReference type="ARBA" id="ARBA00022723"/>
    </source>
</evidence>
<feature type="binding site" evidence="11 12">
    <location>
        <begin position="72"/>
        <end position="73"/>
    </location>
    <ligand>
        <name>FAD</name>
        <dbReference type="ChEBI" id="CHEBI:57692"/>
    </ligand>
</feature>
<comment type="subunit">
    <text evidence="11">Heterotetramer of 2 PyrK and 2 PyrD type B subunits.</text>
</comment>
<keyword evidence="3 11" id="KW-0285">Flavoprotein</keyword>
<keyword evidence="10 11" id="KW-0411">Iron-sulfur</keyword>
<evidence type="ECO:0000256" key="7">
    <source>
        <dbReference type="ARBA" id="ARBA00022975"/>
    </source>
</evidence>
<sequence length="246" mass="27456">MNFQYRVEIVDENMEISKGIYKLSLSGKFKGVPGQFYMLKTYGLNPLLPRPISIHDIHENKISFLYSVVGEGTKFLSQLRKGEQLQILGPLGKGFNVENIKGKAAIISGGIGIAPMLYLSKNLKVSTLHLYAGFRDEVYGIDDMKKYTDKIYLTTENGNTGVKGYITEIFNPSSYDIVLCCGPEKMMMKTVKLCKEYNVPIFVSMEKHMACGIGACLVCTCKTKNGNRRTCKDGPVFLGEDVIWDA</sequence>
<dbReference type="GO" id="GO:0046872">
    <property type="term" value="F:metal ion binding"/>
    <property type="evidence" value="ECO:0007669"/>
    <property type="project" value="UniProtKB-KW"/>
</dbReference>
<dbReference type="InterPro" id="IPR019480">
    <property type="entry name" value="Dihydroorotate_DH_Fe-S-bd"/>
</dbReference>
<evidence type="ECO:0000256" key="11">
    <source>
        <dbReference type="HAMAP-Rule" id="MF_01211"/>
    </source>
</evidence>
<dbReference type="GO" id="GO:0050660">
    <property type="term" value="F:flavin adenine dinucleotide binding"/>
    <property type="evidence" value="ECO:0007669"/>
    <property type="project" value="InterPro"/>
</dbReference>
<feature type="binding site" evidence="11 13">
    <location>
        <position position="219"/>
    </location>
    <ligand>
        <name>[2Fe-2S] cluster</name>
        <dbReference type="ChEBI" id="CHEBI:190135"/>
    </ligand>
</feature>
<dbReference type="GO" id="GO:0009055">
    <property type="term" value="F:electron transfer activity"/>
    <property type="evidence" value="ECO:0007669"/>
    <property type="project" value="UniProtKB-UniRule"/>
</dbReference>
<dbReference type="InterPro" id="IPR017927">
    <property type="entry name" value="FAD-bd_FR_type"/>
</dbReference>
<dbReference type="SUPFAM" id="SSF63380">
    <property type="entry name" value="Riboflavin synthase domain-like"/>
    <property type="match status" value="1"/>
</dbReference>
<comment type="similarity">
    <text evidence="1 11">Belongs to the PyrK family.</text>
</comment>
<dbReference type="GO" id="GO:0016491">
    <property type="term" value="F:oxidoreductase activity"/>
    <property type="evidence" value="ECO:0007669"/>
    <property type="project" value="InterPro"/>
</dbReference>
<comment type="pathway">
    <text evidence="11">Pyrimidine metabolism; UMP biosynthesis via de novo pathway; orotate from (S)-dihydroorotate (NAD(+) route): step 1/1.</text>
</comment>
<dbReference type="EMBL" id="SOAZ01000003">
    <property type="protein sequence ID" value="TDT62829.1"/>
    <property type="molecule type" value="Genomic_DNA"/>
</dbReference>
<comment type="caution">
    <text evidence="11">Lacks conserved residue(s) required for the propagation of feature annotation.</text>
</comment>
<evidence type="ECO:0000256" key="13">
    <source>
        <dbReference type="PIRSR" id="PIRSR006816-2"/>
    </source>
</evidence>
<evidence type="ECO:0000256" key="4">
    <source>
        <dbReference type="ARBA" id="ARBA00022714"/>
    </source>
</evidence>
<comment type="function">
    <text evidence="11">Responsible for channeling the electrons from the oxidation of dihydroorotate from the FMN redox center in the PyrD type B subunit to the ultimate electron acceptor NAD(+).</text>
</comment>
<dbReference type="HAMAP" id="MF_01211">
    <property type="entry name" value="DHODB_Fe_S_bind"/>
    <property type="match status" value="1"/>
</dbReference>
<dbReference type="AlphaFoldDB" id="A0A4R7KVT5"/>
<evidence type="ECO:0000256" key="12">
    <source>
        <dbReference type="PIRSR" id="PIRSR006816-1"/>
    </source>
</evidence>
<comment type="cofactor">
    <cofactor evidence="11">
        <name>[2Fe-2S] cluster</name>
        <dbReference type="ChEBI" id="CHEBI:190135"/>
    </cofactor>
    <text evidence="11">Binds 1 [2Fe-2S] cluster per subunit.</text>
</comment>
<dbReference type="PANTHER" id="PTHR43513">
    <property type="entry name" value="DIHYDROOROTATE DEHYDROGENASE B (NAD(+)), ELECTRON TRANSFER SUBUNIT"/>
    <property type="match status" value="1"/>
</dbReference>
<feature type="binding site" evidence="11 13">
    <location>
        <position position="211"/>
    </location>
    <ligand>
        <name>[2Fe-2S] cluster</name>
        <dbReference type="ChEBI" id="CHEBI:190135"/>
    </ligand>
</feature>
<dbReference type="Proteomes" id="UP000295325">
    <property type="component" value="Unassembled WGS sequence"/>
</dbReference>
<evidence type="ECO:0000256" key="3">
    <source>
        <dbReference type="ARBA" id="ARBA00022630"/>
    </source>
</evidence>
<dbReference type="PROSITE" id="PS51384">
    <property type="entry name" value="FAD_FR"/>
    <property type="match status" value="1"/>
</dbReference>
<feature type="binding site" evidence="11 13">
    <location>
        <position position="216"/>
    </location>
    <ligand>
        <name>[2Fe-2S] cluster</name>
        <dbReference type="ChEBI" id="CHEBI:190135"/>
    </ligand>
</feature>
<dbReference type="InterPro" id="IPR023455">
    <property type="entry name" value="Dihydroorotate_DHASE_ETsu"/>
</dbReference>
<dbReference type="SUPFAM" id="SSF52343">
    <property type="entry name" value="Ferredoxin reductase-like, C-terminal NADP-linked domain"/>
    <property type="match status" value="1"/>
</dbReference>
<accession>A0A4R7KVT5</accession>
<evidence type="ECO:0000313" key="16">
    <source>
        <dbReference type="Proteomes" id="UP000295325"/>
    </source>
</evidence>
<feature type="domain" description="FAD-binding FR-type" evidence="14">
    <location>
        <begin position="3"/>
        <end position="97"/>
    </location>
</feature>
<dbReference type="GO" id="GO:0051537">
    <property type="term" value="F:2 iron, 2 sulfur cluster binding"/>
    <property type="evidence" value="ECO:0007669"/>
    <property type="project" value="UniProtKB-KW"/>
</dbReference>
<evidence type="ECO:0000256" key="6">
    <source>
        <dbReference type="ARBA" id="ARBA00022827"/>
    </source>
</evidence>
<keyword evidence="9 11" id="KW-0408">Iron</keyword>
<evidence type="ECO:0000256" key="10">
    <source>
        <dbReference type="ARBA" id="ARBA00023014"/>
    </source>
</evidence>
<protein>
    <recommendedName>
        <fullName evidence="11">Dihydroorotate dehydrogenase B (NAD(+)), electron transfer subunit</fullName>
    </recommendedName>
    <alternativeName>
        <fullName evidence="11">Dihydroorotate oxidase B, electron transfer subunit</fullName>
    </alternativeName>
</protein>
<reference evidence="15 16" key="1">
    <citation type="submission" date="2019-03" db="EMBL/GenBank/DDBJ databases">
        <title>Genomic Encyclopedia of Type Strains, Phase IV (KMG-IV): sequencing the most valuable type-strain genomes for metagenomic binning, comparative biology and taxonomic classification.</title>
        <authorList>
            <person name="Goeker M."/>
        </authorList>
    </citation>
    <scope>NUCLEOTIDE SEQUENCE [LARGE SCALE GENOMIC DNA]</scope>
    <source>
        <strain evidence="15 16">DSM 24455</strain>
    </source>
</reference>
<keyword evidence="6 11" id="KW-0274">FAD</keyword>
<keyword evidence="16" id="KW-1185">Reference proteome</keyword>
<dbReference type="CDD" id="cd06218">
    <property type="entry name" value="DHOD_e_trans"/>
    <property type="match status" value="1"/>
</dbReference>
<dbReference type="InterPro" id="IPR012165">
    <property type="entry name" value="Cyt_c3_hydrogenase_gsu"/>
</dbReference>
<dbReference type="Gene3D" id="2.10.240.10">
    <property type="entry name" value="Dihydroorotate dehydrogenase, electron transfer subunit"/>
    <property type="match status" value="1"/>
</dbReference>
<dbReference type="PANTHER" id="PTHR43513:SF3">
    <property type="entry name" value="DIHYDROOROTATE DEHYDROGENASE B (NAD(+)), ELECTRON TRANSFER SUBUNIT-RELATED"/>
    <property type="match status" value="1"/>
</dbReference>
<name>A0A4R7KVT5_9CLOT</name>
<dbReference type="InterPro" id="IPR017938">
    <property type="entry name" value="Riboflavin_synthase-like_b-brl"/>
</dbReference>
<gene>
    <name evidence="11" type="primary">pyrK</name>
    <name evidence="15" type="ORF">EDD71_103105</name>
</gene>
<keyword evidence="8 11" id="KW-0249">Electron transport</keyword>